<accession>A0ABN2WM44</accession>
<keyword evidence="1" id="KW-0560">Oxidoreductase</keyword>
<keyword evidence="4" id="KW-1185">Reference proteome</keyword>
<dbReference type="SUPFAM" id="SSF55447">
    <property type="entry name" value="CO dehydrogenase flavoprotein C-terminal domain-like"/>
    <property type="match status" value="1"/>
</dbReference>
<dbReference type="InterPro" id="IPR036683">
    <property type="entry name" value="CO_DH_flav_C_dom_sf"/>
</dbReference>
<dbReference type="Proteomes" id="UP001500016">
    <property type="component" value="Unassembled WGS sequence"/>
</dbReference>
<dbReference type="Gene3D" id="3.30.390.50">
    <property type="entry name" value="CO dehydrogenase flavoprotein, C-terminal domain"/>
    <property type="match status" value="1"/>
</dbReference>
<sequence length="346" mass="36285">MKEFGYTSVADTEAALAALREQPGTRLLAGGTEMLNWLKEGIERPERLVDITALPLRDVEPLPGGGLRLGALARMSEVAAHPEVVRGHPALAESLLLAASPQLRNMATLGGNLQQRTRCPYFRAETGDLPCNKRTPGSGCAALSSGETEEQALFGWTGECAATHPSDLAVALAALDADVLAEGPRGPRRIPAAAFHLTPEQAPPERHSALASDELITAVEVPGPAPLSHYVKVRQRASYEFALVSAAAVVEVEDGTLATARIALGGVAHRPWRLTAAEEALRGADPEDGDAVYAALAQDFAAARPLPGGSNAYKAELARRTAVRAVRDAARRHGAASGTTPEGSDQ</sequence>
<dbReference type="SMART" id="SM01092">
    <property type="entry name" value="CO_deh_flav_C"/>
    <property type="match status" value="1"/>
</dbReference>
<dbReference type="PANTHER" id="PTHR42659:SF1">
    <property type="entry name" value="OXIDOREDUCTASE"/>
    <property type="match status" value="1"/>
</dbReference>
<evidence type="ECO:0000313" key="4">
    <source>
        <dbReference type="Proteomes" id="UP001500016"/>
    </source>
</evidence>
<gene>
    <name evidence="3" type="ORF">GCM10009801_64070</name>
</gene>
<dbReference type="RefSeq" id="WP_344533188.1">
    <property type="nucleotide sequence ID" value="NZ_BAAAPE010000016.1"/>
</dbReference>
<evidence type="ECO:0000259" key="2">
    <source>
        <dbReference type="PROSITE" id="PS51387"/>
    </source>
</evidence>
<dbReference type="InterPro" id="IPR016167">
    <property type="entry name" value="FAD-bd_PCMH_sub1"/>
</dbReference>
<evidence type="ECO:0000256" key="1">
    <source>
        <dbReference type="ARBA" id="ARBA00023002"/>
    </source>
</evidence>
<dbReference type="Gene3D" id="3.30.465.10">
    <property type="match status" value="2"/>
</dbReference>
<dbReference type="PANTHER" id="PTHR42659">
    <property type="entry name" value="XANTHINE DEHYDROGENASE SUBUNIT C-RELATED"/>
    <property type="match status" value="1"/>
</dbReference>
<dbReference type="EMBL" id="BAAAPE010000016">
    <property type="protein sequence ID" value="GAA2095354.1"/>
    <property type="molecule type" value="Genomic_DNA"/>
</dbReference>
<dbReference type="InterPro" id="IPR005107">
    <property type="entry name" value="CO_DH_flav_C"/>
</dbReference>
<protein>
    <submittedName>
        <fullName evidence="3">Xanthine dehydrogenase family protein subunit M</fullName>
    </submittedName>
</protein>
<dbReference type="PROSITE" id="PS51387">
    <property type="entry name" value="FAD_PCMH"/>
    <property type="match status" value="1"/>
</dbReference>
<evidence type="ECO:0000313" key="3">
    <source>
        <dbReference type="EMBL" id="GAA2095354.1"/>
    </source>
</evidence>
<dbReference type="Gene3D" id="3.30.43.10">
    <property type="entry name" value="Uridine Diphospho-n-acetylenolpyruvylglucosamine Reductase, domain 2"/>
    <property type="match status" value="1"/>
</dbReference>
<organism evidence="3 4">
    <name type="scientific">Streptomyces albiaxialis</name>
    <dbReference type="NCBI Taxonomy" id="329523"/>
    <lineage>
        <taxon>Bacteria</taxon>
        <taxon>Bacillati</taxon>
        <taxon>Actinomycetota</taxon>
        <taxon>Actinomycetes</taxon>
        <taxon>Kitasatosporales</taxon>
        <taxon>Streptomycetaceae</taxon>
        <taxon>Streptomyces</taxon>
    </lineage>
</organism>
<name>A0ABN2WM44_9ACTN</name>
<dbReference type="InterPro" id="IPR016166">
    <property type="entry name" value="FAD-bd_PCMH"/>
</dbReference>
<dbReference type="InterPro" id="IPR016169">
    <property type="entry name" value="FAD-bd_PCMH_sub2"/>
</dbReference>
<dbReference type="Pfam" id="PF00941">
    <property type="entry name" value="FAD_binding_5"/>
    <property type="match status" value="1"/>
</dbReference>
<comment type="caution">
    <text evidence="3">The sequence shown here is derived from an EMBL/GenBank/DDBJ whole genome shotgun (WGS) entry which is preliminary data.</text>
</comment>
<feature type="domain" description="FAD-binding PCMH-type" evidence="2">
    <location>
        <begin position="1"/>
        <end position="226"/>
    </location>
</feature>
<dbReference type="InterPro" id="IPR036318">
    <property type="entry name" value="FAD-bd_PCMH-like_sf"/>
</dbReference>
<proteinExistence type="predicted"/>
<dbReference type="InterPro" id="IPR002346">
    <property type="entry name" value="Mopterin_DH_FAD-bd"/>
</dbReference>
<reference evidence="3 4" key="1">
    <citation type="journal article" date="2019" name="Int. J. Syst. Evol. Microbiol.">
        <title>The Global Catalogue of Microorganisms (GCM) 10K type strain sequencing project: providing services to taxonomists for standard genome sequencing and annotation.</title>
        <authorList>
            <consortium name="The Broad Institute Genomics Platform"/>
            <consortium name="The Broad Institute Genome Sequencing Center for Infectious Disease"/>
            <person name="Wu L."/>
            <person name="Ma J."/>
        </authorList>
    </citation>
    <scope>NUCLEOTIDE SEQUENCE [LARGE SCALE GENOMIC DNA]</scope>
    <source>
        <strain evidence="3 4">JCM 15478</strain>
    </source>
</reference>
<dbReference type="InterPro" id="IPR051312">
    <property type="entry name" value="Diverse_Substr_Oxidored"/>
</dbReference>
<dbReference type="Pfam" id="PF03450">
    <property type="entry name" value="CO_deh_flav_C"/>
    <property type="match status" value="1"/>
</dbReference>
<dbReference type="SUPFAM" id="SSF56176">
    <property type="entry name" value="FAD-binding/transporter-associated domain-like"/>
    <property type="match status" value="1"/>
</dbReference>